<accession>A0A831WYQ1</accession>
<gene>
    <name evidence="2" type="ORF">ENP34_00195</name>
</gene>
<comment type="caution">
    <text evidence="2">The sequence shown here is derived from an EMBL/GenBank/DDBJ whole genome shotgun (WGS) entry which is preliminary data.</text>
</comment>
<dbReference type="EMBL" id="DSIY01000005">
    <property type="protein sequence ID" value="HEG89859.1"/>
    <property type="molecule type" value="Genomic_DNA"/>
</dbReference>
<feature type="region of interest" description="Disordered" evidence="1">
    <location>
        <begin position="1"/>
        <end position="36"/>
    </location>
</feature>
<evidence type="ECO:0000256" key="1">
    <source>
        <dbReference type="SAM" id="MobiDB-lite"/>
    </source>
</evidence>
<organism evidence="2">
    <name type="scientific">Thermorudis peleae</name>
    <dbReference type="NCBI Taxonomy" id="1382356"/>
    <lineage>
        <taxon>Bacteria</taxon>
        <taxon>Pseudomonadati</taxon>
        <taxon>Thermomicrobiota</taxon>
        <taxon>Thermomicrobia</taxon>
        <taxon>Thermomicrobia incertae sedis</taxon>
        <taxon>Thermorudis</taxon>
    </lineage>
</organism>
<dbReference type="AlphaFoldDB" id="A0A831WYQ1"/>
<sequence length="208" mass="23535">MAERQRGSRDARGSERGGASVALFRLPPPAAGGSPSRADQLILAAATGARRLSDEELREVLEHVAHAGFDPNARERARGELAGIVWKGQVLGGSMMLPPAERHYIKHVLLRREWPEGTTLEDYKESIRAVVLDPASGLATRRYEGRAWQLTVVRRNGALRGPADHEWILVDYRVETGHWMTSYQFSEDPQVERRRQATEVRWLRRPRK</sequence>
<evidence type="ECO:0000313" key="2">
    <source>
        <dbReference type="EMBL" id="HEG89859.1"/>
    </source>
</evidence>
<proteinExistence type="predicted"/>
<feature type="compositionally biased region" description="Basic and acidic residues" evidence="1">
    <location>
        <begin position="1"/>
        <end position="15"/>
    </location>
</feature>
<name>A0A831WYQ1_9BACT</name>
<protein>
    <submittedName>
        <fullName evidence="2">Uncharacterized protein</fullName>
    </submittedName>
</protein>
<reference evidence="2" key="1">
    <citation type="journal article" date="2020" name="mSystems">
        <title>Genome- and Community-Level Interaction Insights into Carbon Utilization and Element Cycling Functions of Hydrothermarchaeota in Hydrothermal Sediment.</title>
        <authorList>
            <person name="Zhou Z."/>
            <person name="Liu Y."/>
            <person name="Xu W."/>
            <person name="Pan J."/>
            <person name="Luo Z.H."/>
            <person name="Li M."/>
        </authorList>
    </citation>
    <scope>NUCLEOTIDE SEQUENCE [LARGE SCALE GENOMIC DNA]</scope>
    <source>
        <strain evidence="2">SpSt-210</strain>
    </source>
</reference>